<dbReference type="InterPro" id="IPR017438">
    <property type="entry name" value="ATP-NAD_kinase_N"/>
</dbReference>
<protein>
    <recommendedName>
        <fullName evidence="3">DAGKc domain-containing protein</fullName>
    </recommendedName>
</protein>
<dbReference type="InterPro" id="IPR016064">
    <property type="entry name" value="NAD/diacylglycerol_kinase_sf"/>
</dbReference>
<reference evidence="1 2" key="1">
    <citation type="submission" date="2017-10" db="EMBL/GenBank/DDBJ databases">
        <title>Frigbacter circumglobatus gen. nov. sp. nov., isolated from sediment cultured in situ.</title>
        <authorList>
            <person name="Zhao Z."/>
        </authorList>
    </citation>
    <scope>NUCLEOTIDE SEQUENCE [LARGE SCALE GENOMIC DNA]</scope>
    <source>
        <strain evidence="1 2">ZYL</strain>
    </source>
</reference>
<comment type="caution">
    <text evidence="1">The sequence shown here is derived from an EMBL/GenBank/DDBJ whole genome shotgun (WGS) entry which is preliminary data.</text>
</comment>
<evidence type="ECO:0000313" key="1">
    <source>
        <dbReference type="EMBL" id="PHZ83829.1"/>
    </source>
</evidence>
<evidence type="ECO:0008006" key="3">
    <source>
        <dbReference type="Google" id="ProtNLM"/>
    </source>
</evidence>
<name>A0A2G4YNB7_9PROT</name>
<accession>A0A2G4YNB7</accession>
<keyword evidence="2" id="KW-1185">Reference proteome</keyword>
<organism evidence="1 2">
    <name type="scientific">Paremcibacter congregatus</name>
    <dbReference type="NCBI Taxonomy" id="2043170"/>
    <lineage>
        <taxon>Bacteria</taxon>
        <taxon>Pseudomonadati</taxon>
        <taxon>Pseudomonadota</taxon>
        <taxon>Alphaproteobacteria</taxon>
        <taxon>Emcibacterales</taxon>
        <taxon>Emcibacteraceae</taxon>
        <taxon>Paremcibacter</taxon>
    </lineage>
</organism>
<dbReference type="Proteomes" id="UP000229730">
    <property type="component" value="Unassembled WGS sequence"/>
</dbReference>
<dbReference type="RefSeq" id="WP_099474926.1">
    <property type="nucleotide sequence ID" value="NZ_CAXBMK010000001.1"/>
</dbReference>
<dbReference type="InParanoid" id="A0A2G4YNB7"/>
<dbReference type="AlphaFoldDB" id="A0A2G4YNB7"/>
<dbReference type="Gene3D" id="3.40.50.10330">
    <property type="entry name" value="Probable inorganic polyphosphate/atp-NAD kinase, domain 1"/>
    <property type="match status" value="1"/>
</dbReference>
<sequence>MDKIRAVIAQGSGIFHYEVEKHKDISEALTRFKQAHVDAIVILGDRALSSATFEHIVENERFKDMDIPLAVLPAGDNNIVAENLGAAHSEPHRALEDILHRHQTGRLLNGVVGSSLLKVEGVRGVGYLYGLFLCAGEITKQRHIFHRAVSGRGVIQKFRTWWDILRLILSAYGGAGGKADLRNAIRINRNQRGAVVGHFFMLLITTLEKSLLGVALKQNIKPGAAHFVSVENTKNAVIQTAKQMLRGKYERAEVAGHVATDIQHARIVLQTPFVLDGSYYEVDDSGELFVTVTDHLKLVRLD</sequence>
<proteinExistence type="predicted"/>
<dbReference type="SUPFAM" id="SSF111331">
    <property type="entry name" value="NAD kinase/diacylglycerol kinase-like"/>
    <property type="match status" value="1"/>
</dbReference>
<evidence type="ECO:0000313" key="2">
    <source>
        <dbReference type="Proteomes" id="UP000229730"/>
    </source>
</evidence>
<dbReference type="EMBL" id="PDEM01000031">
    <property type="protein sequence ID" value="PHZ83829.1"/>
    <property type="molecule type" value="Genomic_DNA"/>
</dbReference>
<gene>
    <name evidence="1" type="ORF">CRD36_15870</name>
</gene>